<feature type="transmembrane region" description="Helical" evidence="1">
    <location>
        <begin position="7"/>
        <end position="26"/>
    </location>
</feature>
<evidence type="ECO:0000313" key="3">
    <source>
        <dbReference type="Proteomes" id="UP000009376"/>
    </source>
</evidence>
<keyword evidence="1" id="KW-0472">Membrane</keyword>
<dbReference type="AlphaFoldDB" id="D6GUF6"/>
<sequence>MNKKGQSGVMIVIVILVIAAVAFFLYKSGYLSQITPSTSVSKVTVNPYLPISFNISSPNDLSQLYTNEAIGVITSMKNSGNKPINVSLSPYGCSFLPITSKHVVIPADSPSSIDWSFSGSSPTTCTITFTACFNAVSYTNYPLTIKSYKFIGTAPTSASLASSGLPINIYMQDFNDSIFAAPSSQNDTEYVMGSDLTSEGSTLKLNWLSINIANDVGYFTDSLGNTYKIDHSINITQQEYPLTFQNGNLLAPVQFSLLVNPVSNPAGYTNNIEVNVSAGYTYCITSNSIPITLRSS</sequence>
<evidence type="ECO:0000313" key="2">
    <source>
        <dbReference type="EMBL" id="EFD93084.1"/>
    </source>
</evidence>
<keyword evidence="1" id="KW-0812">Transmembrane</keyword>
<gene>
    <name evidence="2" type="ORF">BJBARM5_0090</name>
</gene>
<reference evidence="2 3" key="1">
    <citation type="journal article" date="2010" name="Proc. Natl. Acad. Sci. U.S.A.">
        <title>Enigmatic, ultrasmall, uncultivated Archaea.</title>
        <authorList>
            <person name="Baker B.J."/>
            <person name="Comolli L.R."/>
            <person name="Dick G.J."/>
            <person name="Hauser L.J."/>
            <person name="Hyatt D."/>
            <person name="Dill B.D."/>
            <person name="Land M.L."/>
            <person name="Verberkmoes N.C."/>
            <person name="Hettich R.L."/>
            <person name="Banfield J.F."/>
        </authorList>
    </citation>
    <scope>NUCLEOTIDE SEQUENCE [LARGE SCALE GENOMIC DNA]</scope>
</reference>
<organism evidence="2 3">
    <name type="scientific">Candidatus Parvarchaeum acidophilus ARMAN-5</name>
    <dbReference type="NCBI Taxonomy" id="662762"/>
    <lineage>
        <taxon>Archaea</taxon>
        <taxon>Candidatus Parvarchaeota</taxon>
        <taxon>Candidatus Parvarchaeum</taxon>
    </lineage>
</organism>
<dbReference type="Proteomes" id="UP000009376">
    <property type="component" value="Unassembled WGS sequence"/>
</dbReference>
<keyword evidence="1" id="KW-1133">Transmembrane helix</keyword>
<name>D6GUF6_PARA5</name>
<accession>D6GUF6</accession>
<protein>
    <submittedName>
        <fullName evidence="2">Uncharacterized protein</fullName>
    </submittedName>
</protein>
<evidence type="ECO:0000256" key="1">
    <source>
        <dbReference type="SAM" id="Phobius"/>
    </source>
</evidence>
<proteinExistence type="predicted"/>
<dbReference type="EMBL" id="GG745546">
    <property type="protein sequence ID" value="EFD93084.1"/>
    <property type="molecule type" value="Genomic_DNA"/>
</dbReference>